<feature type="domain" description="Homeobox" evidence="8">
    <location>
        <begin position="28"/>
        <end position="88"/>
    </location>
</feature>
<proteinExistence type="predicted"/>
<dbReference type="Proteomes" id="UP000054217">
    <property type="component" value="Unassembled WGS sequence"/>
</dbReference>
<dbReference type="InterPro" id="IPR051000">
    <property type="entry name" value="Homeobox_DNA-bind_prot"/>
</dbReference>
<keyword evidence="3 5" id="KW-0371">Homeobox</keyword>
<dbReference type="EMBL" id="KN831944">
    <property type="protein sequence ID" value="KIO14984.1"/>
    <property type="molecule type" value="Genomic_DNA"/>
</dbReference>
<gene>
    <name evidence="9" type="ORF">M404DRAFT_929271</name>
</gene>
<protein>
    <recommendedName>
        <fullName evidence="8">Homeobox domain-containing protein</fullName>
    </recommendedName>
</protein>
<organism evidence="9 10">
    <name type="scientific">Pisolithus tinctorius Marx 270</name>
    <dbReference type="NCBI Taxonomy" id="870435"/>
    <lineage>
        <taxon>Eukaryota</taxon>
        <taxon>Fungi</taxon>
        <taxon>Dikarya</taxon>
        <taxon>Basidiomycota</taxon>
        <taxon>Agaricomycotina</taxon>
        <taxon>Agaricomycetes</taxon>
        <taxon>Agaricomycetidae</taxon>
        <taxon>Boletales</taxon>
        <taxon>Sclerodermatineae</taxon>
        <taxon>Pisolithaceae</taxon>
        <taxon>Pisolithus</taxon>
    </lineage>
</organism>
<dbReference type="SMART" id="SM00389">
    <property type="entry name" value="HOX"/>
    <property type="match status" value="1"/>
</dbReference>
<dbReference type="GO" id="GO:0006357">
    <property type="term" value="P:regulation of transcription by RNA polymerase II"/>
    <property type="evidence" value="ECO:0007669"/>
    <property type="project" value="TreeGrafter"/>
</dbReference>
<dbReference type="InterPro" id="IPR001356">
    <property type="entry name" value="HD"/>
</dbReference>
<evidence type="ECO:0000256" key="4">
    <source>
        <dbReference type="ARBA" id="ARBA00023242"/>
    </source>
</evidence>
<dbReference type="CDD" id="cd00086">
    <property type="entry name" value="homeodomain"/>
    <property type="match status" value="1"/>
</dbReference>
<dbReference type="GO" id="GO:0030154">
    <property type="term" value="P:cell differentiation"/>
    <property type="evidence" value="ECO:0007669"/>
    <property type="project" value="TreeGrafter"/>
</dbReference>
<dbReference type="HOGENOM" id="CLU_027076_1_0_1"/>
<reference evidence="9 10" key="1">
    <citation type="submission" date="2014-04" db="EMBL/GenBank/DDBJ databases">
        <authorList>
            <consortium name="DOE Joint Genome Institute"/>
            <person name="Kuo A."/>
            <person name="Kohler A."/>
            <person name="Costa M.D."/>
            <person name="Nagy L.G."/>
            <person name="Floudas D."/>
            <person name="Copeland A."/>
            <person name="Barry K.W."/>
            <person name="Cichocki N."/>
            <person name="Veneault-Fourrey C."/>
            <person name="LaButti K."/>
            <person name="Lindquist E.A."/>
            <person name="Lipzen A."/>
            <person name="Lundell T."/>
            <person name="Morin E."/>
            <person name="Murat C."/>
            <person name="Sun H."/>
            <person name="Tunlid A."/>
            <person name="Henrissat B."/>
            <person name="Grigoriev I.V."/>
            <person name="Hibbett D.S."/>
            <person name="Martin F."/>
            <person name="Nordberg H.P."/>
            <person name="Cantor M.N."/>
            <person name="Hua S.X."/>
        </authorList>
    </citation>
    <scope>NUCLEOTIDE SEQUENCE [LARGE SCALE GENOMIC DNA]</scope>
    <source>
        <strain evidence="9 10">Marx 270</strain>
    </source>
</reference>
<dbReference type="Pfam" id="PF24818">
    <property type="entry name" value="PH_TRF2_HOY1"/>
    <property type="match status" value="1"/>
</dbReference>
<name>A0A0C3PZS5_PISTI</name>
<dbReference type="InParanoid" id="A0A0C3PZS5"/>
<feature type="compositionally biased region" description="Basic and acidic residues" evidence="7">
    <location>
        <begin position="86"/>
        <end position="97"/>
    </location>
</feature>
<feature type="region of interest" description="Disordered" evidence="7">
    <location>
        <begin position="394"/>
        <end position="415"/>
    </location>
</feature>
<dbReference type="PROSITE" id="PS50071">
    <property type="entry name" value="HOMEOBOX_2"/>
    <property type="match status" value="1"/>
</dbReference>
<dbReference type="InterPro" id="IPR009057">
    <property type="entry name" value="Homeodomain-like_sf"/>
</dbReference>
<keyword evidence="10" id="KW-1185">Reference proteome</keyword>
<dbReference type="SUPFAM" id="SSF46689">
    <property type="entry name" value="Homeodomain-like"/>
    <property type="match status" value="1"/>
</dbReference>
<evidence type="ECO:0000256" key="3">
    <source>
        <dbReference type="ARBA" id="ARBA00023155"/>
    </source>
</evidence>
<dbReference type="GO" id="GO:0000978">
    <property type="term" value="F:RNA polymerase II cis-regulatory region sequence-specific DNA binding"/>
    <property type="evidence" value="ECO:0007669"/>
    <property type="project" value="TreeGrafter"/>
</dbReference>
<keyword evidence="2 5" id="KW-0238">DNA-binding</keyword>
<dbReference type="Gene3D" id="1.10.10.60">
    <property type="entry name" value="Homeodomain-like"/>
    <property type="match status" value="1"/>
</dbReference>
<evidence type="ECO:0000256" key="2">
    <source>
        <dbReference type="ARBA" id="ARBA00023125"/>
    </source>
</evidence>
<evidence type="ECO:0000256" key="7">
    <source>
        <dbReference type="SAM" id="MobiDB-lite"/>
    </source>
</evidence>
<dbReference type="OrthoDB" id="6159439at2759"/>
<feature type="region of interest" description="Disordered" evidence="7">
    <location>
        <begin position="1"/>
        <end position="41"/>
    </location>
</feature>
<keyword evidence="4 5" id="KW-0539">Nucleus</keyword>
<evidence type="ECO:0000256" key="1">
    <source>
        <dbReference type="ARBA" id="ARBA00004123"/>
    </source>
</evidence>
<evidence type="ECO:0000259" key="8">
    <source>
        <dbReference type="PROSITE" id="PS50071"/>
    </source>
</evidence>
<accession>A0A0C3PZS5</accession>
<dbReference type="PANTHER" id="PTHR24324">
    <property type="entry name" value="HOMEOBOX PROTEIN HHEX"/>
    <property type="match status" value="1"/>
</dbReference>
<dbReference type="STRING" id="870435.A0A0C3PZS5"/>
<sequence length="415" mass="45344">MDASKEPASGPQRDGSSSSAATIAPKQEREKRKRSRVTPEQLVHLERFFAMDRSPTAARRKEISDMLGMPERQTQIWFQNRRAKAKLQDGKKGRGDSAESPPDTPPELTTGYEAELHNMLHEDEPITIIPCTDLSIGTWRRIATTVGKHDLVAYLCDTKRCLTWFIHSAGDGFKMEIPFDIVADTEFTNAAPGSGMASFFLARPPTFYVETLSPPVPAQGPEPVRHWKQCADWTEGQQATKVLRHDLVGSAVQLAHVLRHLNTHTTSPDIRLHAPSYFNQDTSPALAEMPQSIMAFDISPASFSNSHQGHCGPTYPSYPSGLPIQTNNPPIFSDYRGSAVAHVSSYLSDGRPPSGSIAHTPLASPSPPLLTTPFYPAGPSSIVPNARASRPPLSLASGMPGVVFNADDVPQRRNP</sequence>
<dbReference type="PANTHER" id="PTHR24324:SF5">
    <property type="entry name" value="HEMATOPOIETICALLY-EXPRESSED HOMEOBOX PROTEIN HHEX"/>
    <property type="match status" value="1"/>
</dbReference>
<evidence type="ECO:0000313" key="10">
    <source>
        <dbReference type="Proteomes" id="UP000054217"/>
    </source>
</evidence>
<evidence type="ECO:0000256" key="6">
    <source>
        <dbReference type="RuleBase" id="RU000682"/>
    </source>
</evidence>
<dbReference type="InterPro" id="IPR057939">
    <property type="entry name" value="TRF2_HOY1_PH"/>
</dbReference>
<evidence type="ECO:0000256" key="5">
    <source>
        <dbReference type="PROSITE-ProRule" id="PRU00108"/>
    </source>
</evidence>
<comment type="subcellular location">
    <subcellularLocation>
        <location evidence="1 5 6">Nucleus</location>
    </subcellularLocation>
</comment>
<feature type="DNA-binding region" description="Homeobox" evidence="5">
    <location>
        <begin position="30"/>
        <end position="89"/>
    </location>
</feature>
<reference evidence="10" key="2">
    <citation type="submission" date="2015-01" db="EMBL/GenBank/DDBJ databases">
        <title>Evolutionary Origins and Diversification of the Mycorrhizal Mutualists.</title>
        <authorList>
            <consortium name="DOE Joint Genome Institute"/>
            <consortium name="Mycorrhizal Genomics Consortium"/>
            <person name="Kohler A."/>
            <person name="Kuo A."/>
            <person name="Nagy L.G."/>
            <person name="Floudas D."/>
            <person name="Copeland A."/>
            <person name="Barry K.W."/>
            <person name="Cichocki N."/>
            <person name="Veneault-Fourrey C."/>
            <person name="LaButti K."/>
            <person name="Lindquist E.A."/>
            <person name="Lipzen A."/>
            <person name="Lundell T."/>
            <person name="Morin E."/>
            <person name="Murat C."/>
            <person name="Riley R."/>
            <person name="Ohm R."/>
            <person name="Sun H."/>
            <person name="Tunlid A."/>
            <person name="Henrissat B."/>
            <person name="Grigoriev I.V."/>
            <person name="Hibbett D.S."/>
            <person name="Martin F."/>
        </authorList>
    </citation>
    <scope>NUCLEOTIDE SEQUENCE [LARGE SCALE GENOMIC DNA]</scope>
    <source>
        <strain evidence="10">Marx 270</strain>
    </source>
</reference>
<dbReference type="GO" id="GO:0005634">
    <property type="term" value="C:nucleus"/>
    <property type="evidence" value="ECO:0007669"/>
    <property type="project" value="UniProtKB-SubCell"/>
</dbReference>
<feature type="region of interest" description="Disordered" evidence="7">
    <location>
        <begin position="81"/>
        <end position="110"/>
    </location>
</feature>
<dbReference type="Pfam" id="PF00046">
    <property type="entry name" value="Homeodomain"/>
    <property type="match status" value="1"/>
</dbReference>
<evidence type="ECO:0000313" key="9">
    <source>
        <dbReference type="EMBL" id="KIO14984.1"/>
    </source>
</evidence>
<dbReference type="AlphaFoldDB" id="A0A0C3PZS5"/>